<feature type="domain" description="DUF306" evidence="1">
    <location>
        <begin position="31"/>
        <end position="138"/>
    </location>
</feature>
<reference evidence="3" key="1">
    <citation type="submission" date="2017-02" db="EMBL/GenBank/DDBJ databases">
        <authorList>
            <person name="Varghese N."/>
            <person name="Submissions S."/>
        </authorList>
    </citation>
    <scope>NUCLEOTIDE SEQUENCE [LARGE SCALE GENOMIC DNA]</scope>
    <source>
        <strain evidence="3">DSM 24967</strain>
    </source>
</reference>
<protein>
    <submittedName>
        <fullName evidence="2">Heat shock protein HslJ</fullName>
    </submittedName>
</protein>
<dbReference type="Gene3D" id="2.40.128.270">
    <property type="match status" value="1"/>
</dbReference>
<evidence type="ECO:0000259" key="1">
    <source>
        <dbReference type="Pfam" id="PF03724"/>
    </source>
</evidence>
<dbReference type="Proteomes" id="UP000190852">
    <property type="component" value="Unassembled WGS sequence"/>
</dbReference>
<dbReference type="PANTHER" id="PTHR35535:SF2">
    <property type="entry name" value="DUF306 DOMAIN-CONTAINING PROTEIN"/>
    <property type="match status" value="1"/>
</dbReference>
<accession>A0A1T4ZYG8</accession>
<dbReference type="InterPro" id="IPR053147">
    <property type="entry name" value="Hsp_HslJ-like"/>
</dbReference>
<dbReference type="RefSeq" id="WP_079682025.1">
    <property type="nucleotide sequence ID" value="NZ_FUYQ01000001.1"/>
</dbReference>
<proteinExistence type="predicted"/>
<dbReference type="EMBL" id="FUYQ01000001">
    <property type="protein sequence ID" value="SKB27824.1"/>
    <property type="molecule type" value="Genomic_DNA"/>
</dbReference>
<evidence type="ECO:0000313" key="3">
    <source>
        <dbReference type="Proteomes" id="UP000190852"/>
    </source>
</evidence>
<sequence length="142" mass="15180">MKVNLSVITLSLGLLILAPGCSTSKMKNNTAIEGREWSLVSVQSKDGSTKLTPAEDQQPTLSILQGRVSGSAGCNRIMGSVVVDGNKLKFDKVATTMMLCPDAMNLEDAVLNVFGLANNYKVTGTTLELKKDSEVLAVYKIK</sequence>
<dbReference type="AlphaFoldDB" id="A0A1T4ZYG8"/>
<dbReference type="InterPro" id="IPR005184">
    <property type="entry name" value="DUF306_Meta_HslJ"/>
</dbReference>
<name>A0A1T4ZYG8_9BACT</name>
<keyword evidence="2" id="KW-0346">Stress response</keyword>
<keyword evidence="3" id="KW-1185">Reference proteome</keyword>
<evidence type="ECO:0000313" key="2">
    <source>
        <dbReference type="EMBL" id="SKB27824.1"/>
    </source>
</evidence>
<organism evidence="2 3">
    <name type="scientific">Parabacteroides chartae</name>
    <dbReference type="NCBI Taxonomy" id="1037355"/>
    <lineage>
        <taxon>Bacteria</taxon>
        <taxon>Pseudomonadati</taxon>
        <taxon>Bacteroidota</taxon>
        <taxon>Bacteroidia</taxon>
        <taxon>Bacteroidales</taxon>
        <taxon>Tannerellaceae</taxon>
        <taxon>Parabacteroides</taxon>
    </lineage>
</organism>
<gene>
    <name evidence="2" type="ORF">SAMN05660349_00279</name>
</gene>
<dbReference type="Pfam" id="PF03724">
    <property type="entry name" value="META"/>
    <property type="match status" value="1"/>
</dbReference>
<dbReference type="PANTHER" id="PTHR35535">
    <property type="entry name" value="HEAT SHOCK PROTEIN HSLJ"/>
    <property type="match status" value="1"/>
</dbReference>
<dbReference type="InterPro" id="IPR038670">
    <property type="entry name" value="HslJ-like_sf"/>
</dbReference>